<dbReference type="AlphaFoldDB" id="A0A8C5Q851"/>
<sequence>MMPAQKNAKKTSKAEFFTPRGLKLKEGLGTQDGGGSTQTSPGAEMDPGLALQGMEAFTARIEGLITSLSDKLTSRLDSVAADIKREIREIGDRTDKLEEKMAEQAGAHNEMAERVDDLEEQLKGALLKVADMEDRSRRHNLKIRGVPDAVNTQALSQYVTEIFQHLLPDATPDSLLFDRIHRLPRPPSAPERSPRDVLLRLHYFKPREDVLRALRSPDALKPEYDHISIFPDLSKATLQNRRNFRQVTEALRANGVSYRWGFPVKLLVVRNGAFHVITSVEAGKRLLKKCGAWNNRALLLLRLLKPGARLNVWIQSGVRDKVNVRHP</sequence>
<feature type="coiled-coil region" evidence="2">
    <location>
        <begin position="80"/>
        <end position="135"/>
    </location>
</feature>
<evidence type="ECO:0000256" key="2">
    <source>
        <dbReference type="SAM" id="Coils"/>
    </source>
</evidence>
<proteinExistence type="inferred from homology"/>
<protein>
    <submittedName>
        <fullName evidence="4">Uncharacterized protein</fullName>
    </submittedName>
</protein>
<dbReference type="FunFam" id="3.30.70.1820:FF:000002">
    <property type="entry name" value="LINE-1 retrotransposable element ORF1 protein"/>
    <property type="match status" value="1"/>
</dbReference>
<dbReference type="Ensembl" id="ENSLLET00000035790.1">
    <property type="protein sequence ID" value="ENSLLEP00000034479.1"/>
    <property type="gene ID" value="ENSLLEG00000021797.1"/>
</dbReference>
<keyword evidence="5" id="KW-1185">Reference proteome</keyword>
<reference evidence="4" key="2">
    <citation type="submission" date="2025-09" db="UniProtKB">
        <authorList>
            <consortium name="Ensembl"/>
        </authorList>
    </citation>
    <scope>IDENTIFICATION</scope>
</reference>
<dbReference type="OrthoDB" id="9909646at2759"/>
<dbReference type="Proteomes" id="UP000694569">
    <property type="component" value="Unplaced"/>
</dbReference>
<reference evidence="4" key="1">
    <citation type="submission" date="2025-08" db="UniProtKB">
        <authorList>
            <consortium name="Ensembl"/>
        </authorList>
    </citation>
    <scope>IDENTIFICATION</scope>
</reference>
<dbReference type="InterPro" id="IPR004244">
    <property type="entry name" value="Transposase_22"/>
</dbReference>
<dbReference type="GeneTree" id="ENSGT01010000228629"/>
<keyword evidence="2" id="KW-0175">Coiled coil</keyword>
<comment type="similarity">
    <text evidence="1">Belongs to the transposase 22 family.</text>
</comment>
<evidence type="ECO:0000256" key="3">
    <source>
        <dbReference type="SAM" id="MobiDB-lite"/>
    </source>
</evidence>
<feature type="region of interest" description="Disordered" evidence="3">
    <location>
        <begin position="1"/>
        <end position="46"/>
    </location>
</feature>
<evidence type="ECO:0000256" key="1">
    <source>
        <dbReference type="ARBA" id="ARBA00061640"/>
    </source>
</evidence>
<evidence type="ECO:0000313" key="5">
    <source>
        <dbReference type="Proteomes" id="UP000694569"/>
    </source>
</evidence>
<evidence type="ECO:0000313" key="4">
    <source>
        <dbReference type="Ensembl" id="ENSLLEP00000034479.1"/>
    </source>
</evidence>
<name>A0A8C5Q851_9ANUR</name>
<organism evidence="4 5">
    <name type="scientific">Leptobrachium leishanense</name>
    <name type="common">Leishan spiny toad</name>
    <dbReference type="NCBI Taxonomy" id="445787"/>
    <lineage>
        <taxon>Eukaryota</taxon>
        <taxon>Metazoa</taxon>
        <taxon>Chordata</taxon>
        <taxon>Craniata</taxon>
        <taxon>Vertebrata</taxon>
        <taxon>Euteleostomi</taxon>
        <taxon>Amphibia</taxon>
        <taxon>Batrachia</taxon>
        <taxon>Anura</taxon>
        <taxon>Pelobatoidea</taxon>
        <taxon>Megophryidae</taxon>
        <taxon>Leptobrachium</taxon>
    </lineage>
</organism>
<dbReference type="PANTHER" id="PTHR11505">
    <property type="entry name" value="L1 TRANSPOSABLE ELEMENT-RELATED"/>
    <property type="match status" value="1"/>
</dbReference>
<dbReference type="Gene3D" id="3.30.70.1820">
    <property type="entry name" value="L1 transposable element, RRM domain"/>
    <property type="match status" value="1"/>
</dbReference>
<accession>A0A8C5Q851</accession>